<dbReference type="GO" id="GO:0008017">
    <property type="term" value="F:microtubule binding"/>
    <property type="evidence" value="ECO:0007669"/>
    <property type="project" value="InterPro"/>
</dbReference>
<dbReference type="AlphaFoldDB" id="A0A9X9Q242"/>
<evidence type="ECO:0000313" key="1">
    <source>
        <dbReference type="EMBL" id="VCW97616.1"/>
    </source>
</evidence>
<keyword evidence="2" id="KW-1185">Reference proteome</keyword>
<dbReference type="Proteomes" id="UP000269945">
    <property type="component" value="Unassembled WGS sequence"/>
</dbReference>
<proteinExistence type="predicted"/>
<evidence type="ECO:0000313" key="2">
    <source>
        <dbReference type="Proteomes" id="UP000269945"/>
    </source>
</evidence>
<dbReference type="InterPro" id="IPR043188">
    <property type="entry name" value="DCDC1"/>
</dbReference>
<sequence length="132" mass="14559">MTKTRNDVCGYPVIIQKYKPYSNGTSNQKWNCVEDSKAFVAFHSTALDKEITAANYAGICTSSVIKEENVDQPGYYYLAPTGKKKTMLCLACGRSMRAEKGLKQLLPGLPFLCASGSKTQKQFSRGPFKVIS</sequence>
<organism evidence="1 2">
    <name type="scientific">Gulo gulo</name>
    <name type="common">Wolverine</name>
    <name type="synonym">Gluton</name>
    <dbReference type="NCBI Taxonomy" id="48420"/>
    <lineage>
        <taxon>Eukaryota</taxon>
        <taxon>Metazoa</taxon>
        <taxon>Chordata</taxon>
        <taxon>Craniata</taxon>
        <taxon>Vertebrata</taxon>
        <taxon>Euteleostomi</taxon>
        <taxon>Mammalia</taxon>
        <taxon>Eutheria</taxon>
        <taxon>Laurasiatheria</taxon>
        <taxon>Carnivora</taxon>
        <taxon>Caniformia</taxon>
        <taxon>Musteloidea</taxon>
        <taxon>Mustelidae</taxon>
        <taxon>Guloninae</taxon>
        <taxon>Gulo</taxon>
    </lineage>
</organism>
<reference evidence="1 2" key="1">
    <citation type="submission" date="2018-10" db="EMBL/GenBank/DDBJ databases">
        <authorList>
            <person name="Ekblom R."/>
            <person name="Jareborg N."/>
        </authorList>
    </citation>
    <scope>NUCLEOTIDE SEQUENCE [LARGE SCALE GENOMIC DNA]</scope>
    <source>
        <tissue evidence="1">Muscle</tissue>
    </source>
</reference>
<dbReference type="PANTHER" id="PTHR46302:SF3">
    <property type="entry name" value="DOUBLECORTIN DOMAIN-CONTAINING PROTEIN 1"/>
    <property type="match status" value="1"/>
</dbReference>
<dbReference type="GO" id="GO:1902412">
    <property type="term" value="P:regulation of mitotic cytokinesis"/>
    <property type="evidence" value="ECO:0007669"/>
    <property type="project" value="InterPro"/>
</dbReference>
<name>A0A9X9Q242_GULGU</name>
<protein>
    <submittedName>
        <fullName evidence="1">Uncharacterized protein</fullName>
    </submittedName>
</protein>
<dbReference type="GO" id="GO:0030496">
    <property type="term" value="C:midbody"/>
    <property type="evidence" value="ECO:0007669"/>
    <property type="project" value="TreeGrafter"/>
</dbReference>
<comment type="caution">
    <text evidence="1">The sequence shown here is derived from an EMBL/GenBank/DDBJ whole genome shotgun (WGS) entry which is preliminary data.</text>
</comment>
<feature type="non-terminal residue" evidence="1">
    <location>
        <position position="1"/>
    </location>
</feature>
<accession>A0A9X9Q242</accession>
<dbReference type="PANTHER" id="PTHR46302">
    <property type="entry name" value="DOUBLECORTIN DOMAIN-CONTAINING PROTEIN 1"/>
    <property type="match status" value="1"/>
</dbReference>
<gene>
    <name evidence="1" type="ORF">BN2614_LOCUS5</name>
</gene>
<dbReference type="EMBL" id="CYRY02022434">
    <property type="protein sequence ID" value="VCW97616.1"/>
    <property type="molecule type" value="Genomic_DNA"/>
</dbReference>